<dbReference type="InterPro" id="IPR041437">
    <property type="entry name" value="GH115_C"/>
</dbReference>
<dbReference type="InterPro" id="IPR042301">
    <property type="entry name" value="GH115_sf"/>
</dbReference>
<dbReference type="Gene3D" id="1.20.58.2150">
    <property type="match status" value="1"/>
</dbReference>
<organism evidence="3 4">
    <name type="scientific">Colletotrichum spinosum</name>
    <dbReference type="NCBI Taxonomy" id="1347390"/>
    <lineage>
        <taxon>Eukaryota</taxon>
        <taxon>Fungi</taxon>
        <taxon>Dikarya</taxon>
        <taxon>Ascomycota</taxon>
        <taxon>Pezizomycotina</taxon>
        <taxon>Sordariomycetes</taxon>
        <taxon>Hypocreomycetidae</taxon>
        <taxon>Glomerellales</taxon>
        <taxon>Glomerellaceae</taxon>
        <taxon>Colletotrichum</taxon>
        <taxon>Colletotrichum orbiculare species complex</taxon>
    </lineage>
</organism>
<name>A0A4R8Q9J3_9PEZI</name>
<dbReference type="InterPro" id="IPR029018">
    <property type="entry name" value="Hex-like_dom2"/>
</dbReference>
<sequence length="972" mass="109595">MASYMKGGRKMPETSIVVFSQPQHTAAFSLVGATIVVDESDPVGIHIAAQNVAKDFGRVTNSTPSPFLVCNSEKDLDSDTAIIIGCIEFSTVLQQMEKDGIVSYSQIRDKWESFMTIAVDNPFAGCRKALLIAGSNKRGAIFGAYTLSEQIGVSPWYFWADVPPKFHKHIFALPQTTYHGEPSVRFRGIFINDEAPALTGWARQTFGGYNSEFYKTVFELLLRLKANFLWPAMWPGYPNPGASFFADDSENAEIANAYGIAVSTSHHEPMQRATNEWFAENPDGSWNWLTNKDKITKFFEEGVKRAEGLESYFTLGMRGEYDKGMKTDDPAAVVREVIKTQRAIIKEVHGREDAVPQLLALYKEVQDQYEEGNLDVPDDVTLLFADDNFGSIRRLPTGKEKDRKGGAGVYYHFEYVGTPRSYKWINSNSLGKTWHQLREAHQRNAKQIWVFNVGDIKPMEVPLTFAMQLAWDIDSIRADGFADFYEKMASATFGEDRAADIGRVWHGYDRLAALRRHEHIEATTFSLLNYDEADEIASRWETLLATAEEIHKRMPTEQKAAVFETVLHPVKASCIFTKLQITLGRNQLYARQRRNTANKLARQVLGLFDADYSLSEEFHELLAGKWNYVMSQPHYGYGDTWHAPSRDMISGLCYVQRRQNSNAIVGQMGVAVEGHEGVRPGRTNEESDRTHPSRRDLLPGVTLGLISRYGPSKRWFDVFTRGAQVIHWQASAKCSWLKLSTSGGTLDPDGDDVRVEVTIEWDQVPDDFEEEVLIDVRSKEGDFEQVHLPVTGRRHPASFGRGFVEADGYVSIPAVHNPPPGYQVLPECGRTTAGAICAVHDQKTRVEPLEFKFYVFSQSRAPRLALHFNMTLDLDPAQLMSFDVQLDDGPLQKHQLLQKSDKSGDLPVGWFEAVQDCAWLRWLDMSGVNLGPGEHTVKVWLRQSNLILEQLVLDVGGLKQSYLGPPFSYYVF</sequence>
<dbReference type="EMBL" id="QAPG01000092">
    <property type="protein sequence ID" value="TDZ31865.1"/>
    <property type="molecule type" value="Genomic_DNA"/>
</dbReference>
<dbReference type="Gene3D" id="3.30.379.10">
    <property type="entry name" value="Chitobiase/beta-hexosaminidase domain 2-like"/>
    <property type="match status" value="1"/>
</dbReference>
<dbReference type="InterPro" id="IPR031924">
    <property type="entry name" value="GH115"/>
</dbReference>
<comment type="caution">
    <text evidence="3">The sequence shown here is derived from an EMBL/GenBank/DDBJ whole genome shotgun (WGS) entry which is preliminary data.</text>
</comment>
<dbReference type="Proteomes" id="UP000295083">
    <property type="component" value="Unassembled WGS sequence"/>
</dbReference>
<proteinExistence type="predicted"/>
<feature type="domain" description="Gylcosyl hydrolase 115 C-terminal" evidence="2">
    <location>
        <begin position="802"/>
        <end position="966"/>
    </location>
</feature>
<gene>
    <name evidence="3" type="ORF">C8035_v001316</name>
</gene>
<dbReference type="Gene3D" id="3.20.20.520">
    <property type="entry name" value="Glycosyl hydrolase family 115"/>
    <property type="match status" value="1"/>
</dbReference>
<accession>A0A4R8Q9J3</accession>
<keyword evidence="1" id="KW-0378">Hydrolase</keyword>
<evidence type="ECO:0000313" key="4">
    <source>
        <dbReference type="Proteomes" id="UP000295083"/>
    </source>
</evidence>
<dbReference type="AlphaFoldDB" id="A0A4R8Q9J3"/>
<reference evidence="3 4" key="1">
    <citation type="submission" date="2018-11" db="EMBL/GenBank/DDBJ databases">
        <title>Genome sequence and assembly of Colletotrichum spinosum.</title>
        <authorList>
            <person name="Gan P."/>
            <person name="Shirasu K."/>
        </authorList>
    </citation>
    <scope>NUCLEOTIDE SEQUENCE [LARGE SCALE GENOMIC DNA]</scope>
    <source>
        <strain evidence="3 4">CBS 515.97</strain>
    </source>
</reference>
<dbReference type="PANTHER" id="PTHR37842:SF2">
    <property type="entry name" value="GYLCOSYL HYDROLASE 115 C-TERMINAL DOMAIN-CONTAINING PROTEIN"/>
    <property type="match status" value="1"/>
</dbReference>
<dbReference type="Pfam" id="PF15979">
    <property type="entry name" value="Glyco_hydro_115"/>
    <property type="match status" value="1"/>
</dbReference>
<dbReference type="Gene3D" id="2.60.120.1620">
    <property type="match status" value="1"/>
</dbReference>
<evidence type="ECO:0000256" key="1">
    <source>
        <dbReference type="ARBA" id="ARBA00022801"/>
    </source>
</evidence>
<dbReference type="Pfam" id="PF17829">
    <property type="entry name" value="GH115_C"/>
    <property type="match status" value="1"/>
</dbReference>
<protein>
    <recommendedName>
        <fullName evidence="2">Gylcosyl hydrolase 115 C-terminal domain-containing protein</fullName>
    </recommendedName>
</protein>
<dbReference type="GO" id="GO:0016787">
    <property type="term" value="F:hydrolase activity"/>
    <property type="evidence" value="ECO:0007669"/>
    <property type="project" value="UniProtKB-KW"/>
</dbReference>
<dbReference type="PANTHER" id="PTHR37842">
    <property type="match status" value="1"/>
</dbReference>
<keyword evidence="4" id="KW-1185">Reference proteome</keyword>
<evidence type="ECO:0000259" key="2">
    <source>
        <dbReference type="Pfam" id="PF17829"/>
    </source>
</evidence>
<evidence type="ECO:0000313" key="3">
    <source>
        <dbReference type="EMBL" id="TDZ31865.1"/>
    </source>
</evidence>